<dbReference type="GO" id="GO:0016887">
    <property type="term" value="F:ATP hydrolysis activity"/>
    <property type="evidence" value="ECO:0007669"/>
    <property type="project" value="InterPro"/>
</dbReference>
<dbReference type="GO" id="GO:0016020">
    <property type="term" value="C:membrane"/>
    <property type="evidence" value="ECO:0007669"/>
    <property type="project" value="UniProtKB-SubCell"/>
</dbReference>
<gene>
    <name evidence="7" type="ORF">Sradi_6098500</name>
</gene>
<dbReference type="InterPro" id="IPR050352">
    <property type="entry name" value="ABCG_transporters"/>
</dbReference>
<proteinExistence type="predicted"/>
<dbReference type="EMBL" id="JACGWJ010000028">
    <property type="protein sequence ID" value="KAL0306812.1"/>
    <property type="molecule type" value="Genomic_DNA"/>
</dbReference>
<dbReference type="InterPro" id="IPR003439">
    <property type="entry name" value="ABC_transporter-like_ATP-bd"/>
</dbReference>
<accession>A0AAW2KII9</accession>
<organism evidence="7">
    <name type="scientific">Sesamum radiatum</name>
    <name type="common">Black benniseed</name>
    <dbReference type="NCBI Taxonomy" id="300843"/>
    <lineage>
        <taxon>Eukaryota</taxon>
        <taxon>Viridiplantae</taxon>
        <taxon>Streptophyta</taxon>
        <taxon>Embryophyta</taxon>
        <taxon>Tracheophyta</taxon>
        <taxon>Spermatophyta</taxon>
        <taxon>Magnoliopsida</taxon>
        <taxon>eudicotyledons</taxon>
        <taxon>Gunneridae</taxon>
        <taxon>Pentapetalae</taxon>
        <taxon>asterids</taxon>
        <taxon>lamiids</taxon>
        <taxon>Lamiales</taxon>
        <taxon>Pedaliaceae</taxon>
        <taxon>Sesamum</taxon>
    </lineage>
</organism>
<dbReference type="InterPro" id="IPR027417">
    <property type="entry name" value="P-loop_NTPase"/>
</dbReference>
<keyword evidence="3" id="KW-0812">Transmembrane</keyword>
<evidence type="ECO:0000313" key="7">
    <source>
        <dbReference type="EMBL" id="KAL0306812.1"/>
    </source>
</evidence>
<evidence type="ECO:0000256" key="5">
    <source>
        <dbReference type="ARBA" id="ARBA00023136"/>
    </source>
</evidence>
<reference evidence="7" key="1">
    <citation type="submission" date="2020-06" db="EMBL/GenBank/DDBJ databases">
        <authorList>
            <person name="Li T."/>
            <person name="Hu X."/>
            <person name="Zhang T."/>
            <person name="Song X."/>
            <person name="Zhang H."/>
            <person name="Dai N."/>
            <person name="Sheng W."/>
            <person name="Hou X."/>
            <person name="Wei L."/>
        </authorList>
    </citation>
    <scope>NUCLEOTIDE SEQUENCE</scope>
    <source>
        <strain evidence="7">G02</strain>
        <tissue evidence="7">Leaf</tissue>
    </source>
</reference>
<evidence type="ECO:0000256" key="1">
    <source>
        <dbReference type="ARBA" id="ARBA00004141"/>
    </source>
</evidence>
<dbReference type="GO" id="GO:0042626">
    <property type="term" value="F:ATPase-coupled transmembrane transporter activity"/>
    <property type="evidence" value="ECO:0007669"/>
    <property type="project" value="TreeGrafter"/>
</dbReference>
<feature type="domain" description="ABC transporter" evidence="6">
    <location>
        <begin position="53"/>
        <end position="158"/>
    </location>
</feature>
<sequence length="164" mass="18183">MELPVKKLHHSADIETQYNIQVKNLSYKLSPGYGEVDWFGWKSSAISRTKYVLKNISCEAKPGELTAIAGPSGAGKTTLLEILAGTIATCGVPGRVLVNDMPMNAAHFRRVSGYVTQDEALFPHLTVEETLMYSARLRLQVGRDKARSRVHSLLTELDWNILLV</sequence>
<dbReference type="PANTHER" id="PTHR48041:SF100">
    <property type="entry name" value="ABC TRANSPORTER-LIKE"/>
    <property type="match status" value="1"/>
</dbReference>
<dbReference type="GO" id="GO:0005524">
    <property type="term" value="F:ATP binding"/>
    <property type="evidence" value="ECO:0007669"/>
    <property type="project" value="InterPro"/>
</dbReference>
<comment type="subcellular location">
    <subcellularLocation>
        <location evidence="1">Membrane</location>
        <topology evidence="1">Multi-pass membrane protein</topology>
    </subcellularLocation>
</comment>
<keyword evidence="4" id="KW-1133">Transmembrane helix</keyword>
<comment type="caution">
    <text evidence="7">The sequence shown here is derived from an EMBL/GenBank/DDBJ whole genome shotgun (WGS) entry which is preliminary data.</text>
</comment>
<dbReference type="PANTHER" id="PTHR48041">
    <property type="entry name" value="ABC TRANSPORTER G FAMILY MEMBER 28"/>
    <property type="match status" value="1"/>
</dbReference>
<evidence type="ECO:0000256" key="3">
    <source>
        <dbReference type="ARBA" id="ARBA00022692"/>
    </source>
</evidence>
<dbReference type="SUPFAM" id="SSF52540">
    <property type="entry name" value="P-loop containing nucleoside triphosphate hydrolases"/>
    <property type="match status" value="1"/>
</dbReference>
<keyword evidence="5" id="KW-0472">Membrane</keyword>
<protein>
    <submittedName>
        <fullName evidence="7">ABC transporter G family member 10</fullName>
    </submittedName>
</protein>
<reference evidence="7" key="2">
    <citation type="journal article" date="2024" name="Plant">
        <title>Genomic evolution and insights into agronomic trait innovations of Sesamum species.</title>
        <authorList>
            <person name="Miao H."/>
            <person name="Wang L."/>
            <person name="Qu L."/>
            <person name="Liu H."/>
            <person name="Sun Y."/>
            <person name="Le M."/>
            <person name="Wang Q."/>
            <person name="Wei S."/>
            <person name="Zheng Y."/>
            <person name="Lin W."/>
            <person name="Duan Y."/>
            <person name="Cao H."/>
            <person name="Xiong S."/>
            <person name="Wang X."/>
            <person name="Wei L."/>
            <person name="Li C."/>
            <person name="Ma Q."/>
            <person name="Ju M."/>
            <person name="Zhao R."/>
            <person name="Li G."/>
            <person name="Mu C."/>
            <person name="Tian Q."/>
            <person name="Mei H."/>
            <person name="Zhang T."/>
            <person name="Gao T."/>
            <person name="Zhang H."/>
        </authorList>
    </citation>
    <scope>NUCLEOTIDE SEQUENCE</scope>
    <source>
        <strain evidence="7">G02</strain>
    </source>
</reference>
<evidence type="ECO:0000256" key="4">
    <source>
        <dbReference type="ARBA" id="ARBA00022989"/>
    </source>
</evidence>
<evidence type="ECO:0000256" key="2">
    <source>
        <dbReference type="ARBA" id="ARBA00022448"/>
    </source>
</evidence>
<keyword evidence="2" id="KW-0813">Transport</keyword>
<dbReference type="Pfam" id="PF00005">
    <property type="entry name" value="ABC_tran"/>
    <property type="match status" value="1"/>
</dbReference>
<evidence type="ECO:0000259" key="6">
    <source>
        <dbReference type="Pfam" id="PF00005"/>
    </source>
</evidence>
<name>A0AAW2KII9_SESRA</name>
<dbReference type="Gene3D" id="3.40.50.300">
    <property type="entry name" value="P-loop containing nucleotide triphosphate hydrolases"/>
    <property type="match status" value="1"/>
</dbReference>
<dbReference type="AlphaFoldDB" id="A0AAW2KII9"/>